<proteinExistence type="predicted"/>
<sequence>MFNSWSLCSYFECHLGQGILKGQEVKKAGWQLLPYQHVPRRRPLVSKAFLSRNLTAGTSSKTYGNYKGGEIKQLEKEIIWKELSLSHLDPQTKQCELEVQKIIHLQSLANQLPNAFSDPKSLTKSYMPTANAPIKMDVTIGQSHISNKSQPRLKRGRSVGSKDKNPRTRKGAKKKDGTSEDVETLKESSGIIEISVPEEVEQVPEIH</sequence>
<dbReference type="EMBL" id="CM001219">
    <property type="protein sequence ID" value="AES72275.2"/>
    <property type="molecule type" value="Genomic_DNA"/>
</dbReference>
<dbReference type="HOGENOM" id="CLU_1328107_0_0_1"/>
<dbReference type="PaxDb" id="3880-AES72275"/>
<dbReference type="AlphaFoldDB" id="G7J4F2"/>
<dbReference type="EnsemblPlants" id="AES72275">
    <property type="protein sequence ID" value="AES72275"/>
    <property type="gene ID" value="MTR_3g087960"/>
</dbReference>
<accession>A0A0C3VLM8</accession>
<protein>
    <submittedName>
        <fullName evidence="2 3">Uncharacterized protein</fullName>
    </submittedName>
</protein>
<keyword evidence="4" id="KW-1185">Reference proteome</keyword>
<reference evidence="2 4" key="1">
    <citation type="journal article" date="2011" name="Nature">
        <title>The Medicago genome provides insight into the evolution of rhizobial symbioses.</title>
        <authorList>
            <person name="Young N.D."/>
            <person name="Debelle F."/>
            <person name="Oldroyd G.E."/>
            <person name="Geurts R."/>
            <person name="Cannon S.B."/>
            <person name="Udvardi M.K."/>
            <person name="Benedito V.A."/>
            <person name="Mayer K.F."/>
            <person name="Gouzy J."/>
            <person name="Schoof H."/>
            <person name="Van de Peer Y."/>
            <person name="Proost S."/>
            <person name="Cook D.R."/>
            <person name="Meyers B.C."/>
            <person name="Spannagl M."/>
            <person name="Cheung F."/>
            <person name="De Mita S."/>
            <person name="Krishnakumar V."/>
            <person name="Gundlach H."/>
            <person name="Zhou S."/>
            <person name="Mudge J."/>
            <person name="Bharti A.K."/>
            <person name="Murray J.D."/>
            <person name="Naoumkina M.A."/>
            <person name="Rosen B."/>
            <person name="Silverstein K.A."/>
            <person name="Tang H."/>
            <person name="Rombauts S."/>
            <person name="Zhao P.X."/>
            <person name="Zhou P."/>
            <person name="Barbe V."/>
            <person name="Bardou P."/>
            <person name="Bechner M."/>
            <person name="Bellec A."/>
            <person name="Berger A."/>
            <person name="Berges H."/>
            <person name="Bidwell S."/>
            <person name="Bisseling T."/>
            <person name="Choisne N."/>
            <person name="Couloux A."/>
            <person name="Denny R."/>
            <person name="Deshpande S."/>
            <person name="Dai X."/>
            <person name="Doyle J.J."/>
            <person name="Dudez A.M."/>
            <person name="Farmer A.D."/>
            <person name="Fouteau S."/>
            <person name="Franken C."/>
            <person name="Gibelin C."/>
            <person name="Gish J."/>
            <person name="Goldstein S."/>
            <person name="Gonzalez A.J."/>
            <person name="Green P.J."/>
            <person name="Hallab A."/>
            <person name="Hartog M."/>
            <person name="Hua A."/>
            <person name="Humphray S.J."/>
            <person name="Jeong D.H."/>
            <person name="Jing Y."/>
            <person name="Jocker A."/>
            <person name="Kenton S.M."/>
            <person name="Kim D.J."/>
            <person name="Klee K."/>
            <person name="Lai H."/>
            <person name="Lang C."/>
            <person name="Lin S."/>
            <person name="Macmil S.L."/>
            <person name="Magdelenat G."/>
            <person name="Matthews L."/>
            <person name="McCorrison J."/>
            <person name="Monaghan E.L."/>
            <person name="Mun J.H."/>
            <person name="Najar F.Z."/>
            <person name="Nicholson C."/>
            <person name="Noirot C."/>
            <person name="O'Bleness M."/>
            <person name="Paule C.R."/>
            <person name="Poulain J."/>
            <person name="Prion F."/>
            <person name="Qin B."/>
            <person name="Qu C."/>
            <person name="Retzel E.F."/>
            <person name="Riddle C."/>
            <person name="Sallet E."/>
            <person name="Samain S."/>
            <person name="Samson N."/>
            <person name="Sanders I."/>
            <person name="Saurat O."/>
            <person name="Scarpelli C."/>
            <person name="Schiex T."/>
            <person name="Segurens B."/>
            <person name="Severin A.J."/>
            <person name="Sherrier D.J."/>
            <person name="Shi R."/>
            <person name="Sims S."/>
            <person name="Singer S.R."/>
            <person name="Sinharoy S."/>
            <person name="Sterck L."/>
            <person name="Viollet A."/>
            <person name="Wang B.B."/>
            <person name="Wang K."/>
            <person name="Wang M."/>
            <person name="Wang X."/>
            <person name="Warfsmann J."/>
            <person name="Weissenbach J."/>
            <person name="White D.D."/>
            <person name="White J.D."/>
            <person name="Wiley G.B."/>
            <person name="Wincker P."/>
            <person name="Xing Y."/>
            <person name="Yang L."/>
            <person name="Yao Z."/>
            <person name="Ying F."/>
            <person name="Zhai J."/>
            <person name="Zhou L."/>
            <person name="Zuber A."/>
            <person name="Denarie J."/>
            <person name="Dixon R.A."/>
            <person name="May G.D."/>
            <person name="Schwartz D.C."/>
            <person name="Rogers J."/>
            <person name="Quetier F."/>
            <person name="Town C.D."/>
            <person name="Roe B.A."/>
        </authorList>
    </citation>
    <scope>NUCLEOTIDE SEQUENCE [LARGE SCALE GENOMIC DNA]</scope>
    <source>
        <strain evidence="2">A17</strain>
        <strain evidence="3 4">cv. Jemalong A17</strain>
    </source>
</reference>
<accession>G7J4F2</accession>
<name>G7J4F2_MEDTR</name>
<dbReference type="MEROPS" id="A01.A47"/>
<organism evidence="2 4">
    <name type="scientific">Medicago truncatula</name>
    <name type="common">Barrel medic</name>
    <name type="synonym">Medicago tribuloides</name>
    <dbReference type="NCBI Taxonomy" id="3880"/>
    <lineage>
        <taxon>Eukaryota</taxon>
        <taxon>Viridiplantae</taxon>
        <taxon>Streptophyta</taxon>
        <taxon>Embryophyta</taxon>
        <taxon>Tracheophyta</taxon>
        <taxon>Spermatophyta</taxon>
        <taxon>Magnoliopsida</taxon>
        <taxon>eudicotyledons</taxon>
        <taxon>Gunneridae</taxon>
        <taxon>Pentapetalae</taxon>
        <taxon>rosids</taxon>
        <taxon>fabids</taxon>
        <taxon>Fabales</taxon>
        <taxon>Fabaceae</taxon>
        <taxon>Papilionoideae</taxon>
        <taxon>50 kb inversion clade</taxon>
        <taxon>NPAAA clade</taxon>
        <taxon>Hologalegina</taxon>
        <taxon>IRL clade</taxon>
        <taxon>Trifolieae</taxon>
        <taxon>Medicago</taxon>
    </lineage>
</organism>
<feature type="compositionally biased region" description="Basic and acidic residues" evidence="1">
    <location>
        <begin position="174"/>
        <end position="186"/>
    </location>
</feature>
<evidence type="ECO:0000313" key="3">
    <source>
        <dbReference type="EnsemblPlants" id="AES72275"/>
    </source>
</evidence>
<evidence type="ECO:0000313" key="2">
    <source>
        <dbReference type="EMBL" id="AES72275.2"/>
    </source>
</evidence>
<dbReference type="Proteomes" id="UP000002051">
    <property type="component" value="Chromosome 3"/>
</dbReference>
<gene>
    <name evidence="2" type="ordered locus">MTR_3g087960</name>
</gene>
<dbReference type="eggNOG" id="KOG1339">
    <property type="taxonomic scope" value="Eukaryota"/>
</dbReference>
<evidence type="ECO:0000313" key="4">
    <source>
        <dbReference type="Proteomes" id="UP000002051"/>
    </source>
</evidence>
<dbReference type="eggNOG" id="KOG0017">
    <property type="taxonomic scope" value="Eukaryota"/>
</dbReference>
<evidence type="ECO:0000256" key="1">
    <source>
        <dbReference type="SAM" id="MobiDB-lite"/>
    </source>
</evidence>
<feature type="region of interest" description="Disordered" evidence="1">
    <location>
        <begin position="144"/>
        <end position="207"/>
    </location>
</feature>
<feature type="compositionally biased region" description="Acidic residues" evidence="1">
    <location>
        <begin position="196"/>
        <end position="207"/>
    </location>
</feature>
<reference evidence="2 4" key="2">
    <citation type="journal article" date="2014" name="BMC Genomics">
        <title>An improved genome release (version Mt4.0) for the model legume Medicago truncatula.</title>
        <authorList>
            <person name="Tang H."/>
            <person name="Krishnakumar V."/>
            <person name="Bidwell S."/>
            <person name="Rosen B."/>
            <person name="Chan A."/>
            <person name="Zhou S."/>
            <person name="Gentzbittel L."/>
            <person name="Childs K.L."/>
            <person name="Yandell M."/>
            <person name="Gundlach H."/>
            <person name="Mayer K.F."/>
            <person name="Schwartz D.C."/>
            <person name="Town C.D."/>
        </authorList>
    </citation>
    <scope>GENOME REANNOTATION</scope>
    <source>
        <strain evidence="3 4">cv. Jemalong A17</strain>
    </source>
</reference>
<reference evidence="3" key="3">
    <citation type="submission" date="2015-04" db="UniProtKB">
        <authorList>
            <consortium name="EnsemblPlants"/>
        </authorList>
    </citation>
    <scope>IDENTIFICATION</scope>
    <source>
        <strain evidence="3">cv. Jemalong A17</strain>
    </source>
</reference>